<dbReference type="PANTHER" id="PTHR47447">
    <property type="entry name" value="OS03G0856100 PROTEIN"/>
    <property type="match status" value="1"/>
</dbReference>
<evidence type="ECO:0000313" key="6">
    <source>
        <dbReference type="Proteomes" id="UP000236333"/>
    </source>
</evidence>
<dbReference type="Pfam" id="PF17177">
    <property type="entry name" value="PPR_long"/>
    <property type="match status" value="1"/>
</dbReference>
<dbReference type="Proteomes" id="UP000236333">
    <property type="component" value="Unassembled WGS sequence"/>
</dbReference>
<keyword evidence="6" id="KW-1185">Reference proteome</keyword>
<dbReference type="InterPro" id="IPR033443">
    <property type="entry name" value="PROP1-like_PPR_dom"/>
</dbReference>
<dbReference type="NCBIfam" id="TIGR00756">
    <property type="entry name" value="PPR"/>
    <property type="match status" value="3"/>
</dbReference>
<accession>A0A2J8ABV9</accession>
<dbReference type="PANTHER" id="PTHR47447:SF17">
    <property type="entry name" value="OS12G0638900 PROTEIN"/>
    <property type="match status" value="1"/>
</dbReference>
<evidence type="ECO:0000313" key="5">
    <source>
        <dbReference type="EMBL" id="PNH10009.1"/>
    </source>
</evidence>
<evidence type="ECO:0000256" key="2">
    <source>
        <dbReference type="ARBA" id="ARBA00022737"/>
    </source>
</evidence>
<dbReference type="InterPro" id="IPR011990">
    <property type="entry name" value="TPR-like_helical_dom_sf"/>
</dbReference>
<organism evidence="5 6">
    <name type="scientific">Tetrabaena socialis</name>
    <dbReference type="NCBI Taxonomy" id="47790"/>
    <lineage>
        <taxon>Eukaryota</taxon>
        <taxon>Viridiplantae</taxon>
        <taxon>Chlorophyta</taxon>
        <taxon>core chlorophytes</taxon>
        <taxon>Chlorophyceae</taxon>
        <taxon>CS clade</taxon>
        <taxon>Chlamydomonadales</taxon>
        <taxon>Tetrabaenaceae</taxon>
        <taxon>Tetrabaena</taxon>
    </lineage>
</organism>
<dbReference type="InterPro" id="IPR002885">
    <property type="entry name" value="PPR_rpt"/>
</dbReference>
<proteinExistence type="inferred from homology"/>
<reference evidence="5 6" key="1">
    <citation type="journal article" date="2017" name="Mol. Biol. Evol.">
        <title>The 4-celled Tetrabaena socialis nuclear genome reveals the essential components for genetic control of cell number at the origin of multicellularity in the volvocine lineage.</title>
        <authorList>
            <person name="Featherston J."/>
            <person name="Arakaki Y."/>
            <person name="Hanschen E.R."/>
            <person name="Ferris P.J."/>
            <person name="Michod R.E."/>
            <person name="Olson B.J.S.C."/>
            <person name="Nozaki H."/>
            <person name="Durand P.M."/>
        </authorList>
    </citation>
    <scope>NUCLEOTIDE SEQUENCE [LARGE SCALE GENOMIC DNA]</scope>
    <source>
        <strain evidence="5 6">NIES-571</strain>
    </source>
</reference>
<keyword evidence="2" id="KW-0677">Repeat</keyword>
<dbReference type="AlphaFoldDB" id="A0A2J8ABV9"/>
<comment type="caution">
    <text evidence="5">The sequence shown here is derived from an EMBL/GenBank/DDBJ whole genome shotgun (WGS) entry which is preliminary data.</text>
</comment>
<evidence type="ECO:0000256" key="3">
    <source>
        <dbReference type="PROSITE-ProRule" id="PRU00708"/>
    </source>
</evidence>
<dbReference type="Gene3D" id="1.25.40.10">
    <property type="entry name" value="Tetratricopeptide repeat domain"/>
    <property type="match status" value="1"/>
</dbReference>
<name>A0A2J8ABV9_9CHLO</name>
<sequence>MRRKRFSSLIVGPSPSPPSARQIAEKLYGKIRQPDAVTYETMIAAYGMAGLAERAESVFAAMTGAGQRPRDYAFCGLIAAHSLAGDPEGALRVRARMRRAGVQPSVHVYNALLAACERAGQPDRALELLGSMRREGVEVDALTSQLLSLVGRQGVRSVESQQVAAAALSAAVAAYGTLLMQTGLF</sequence>
<dbReference type="PROSITE" id="PS51375">
    <property type="entry name" value="PPR"/>
    <property type="match status" value="3"/>
</dbReference>
<comment type="similarity">
    <text evidence="1">Belongs to the PPR family. P subfamily.</text>
</comment>
<dbReference type="EMBL" id="PGGS01000070">
    <property type="protein sequence ID" value="PNH10009.1"/>
    <property type="molecule type" value="Genomic_DNA"/>
</dbReference>
<feature type="domain" description="PROP1-like PPR" evidence="4">
    <location>
        <begin position="20"/>
        <end position="146"/>
    </location>
</feature>
<feature type="repeat" description="PPR" evidence="3">
    <location>
        <begin position="35"/>
        <end position="69"/>
    </location>
</feature>
<dbReference type="OrthoDB" id="185373at2759"/>
<protein>
    <recommendedName>
        <fullName evidence="4">PROP1-like PPR domain-containing protein</fullName>
    </recommendedName>
</protein>
<feature type="repeat" description="PPR" evidence="3">
    <location>
        <begin position="105"/>
        <end position="139"/>
    </location>
</feature>
<evidence type="ECO:0000259" key="4">
    <source>
        <dbReference type="Pfam" id="PF17177"/>
    </source>
</evidence>
<gene>
    <name evidence="5" type="ORF">TSOC_003308</name>
</gene>
<feature type="repeat" description="PPR" evidence="3">
    <location>
        <begin position="70"/>
        <end position="104"/>
    </location>
</feature>
<evidence type="ECO:0000256" key="1">
    <source>
        <dbReference type="ARBA" id="ARBA00007626"/>
    </source>
</evidence>